<sequence>MVMRIGRLPAVAGARPVSIDDQQAQEGRTVITERQDPQLGLEGGRLPERVDTRVAHAIGRNIEWLYDPSRFPGWSTTIANPSACPQSANTLPATWAADARDGLPPRS</sequence>
<evidence type="ECO:0000313" key="2">
    <source>
        <dbReference type="EMBL" id="GAA1990534.1"/>
    </source>
</evidence>
<comment type="caution">
    <text evidence="2">The sequence shown here is derived from an EMBL/GenBank/DDBJ whole genome shotgun (WGS) entry which is preliminary data.</text>
</comment>
<feature type="region of interest" description="Disordered" evidence="1">
    <location>
        <begin position="85"/>
        <end position="107"/>
    </location>
</feature>
<name>A0ABN2SPY7_9ACTN</name>
<organism evidence="2 3">
    <name type="scientific">Catenulispora subtropica</name>
    <dbReference type="NCBI Taxonomy" id="450798"/>
    <lineage>
        <taxon>Bacteria</taxon>
        <taxon>Bacillati</taxon>
        <taxon>Actinomycetota</taxon>
        <taxon>Actinomycetes</taxon>
        <taxon>Catenulisporales</taxon>
        <taxon>Catenulisporaceae</taxon>
        <taxon>Catenulispora</taxon>
    </lineage>
</organism>
<dbReference type="EMBL" id="BAAAQM010000043">
    <property type="protein sequence ID" value="GAA1990534.1"/>
    <property type="molecule type" value="Genomic_DNA"/>
</dbReference>
<proteinExistence type="predicted"/>
<accession>A0ABN2SPY7</accession>
<keyword evidence="3" id="KW-1185">Reference proteome</keyword>
<feature type="compositionally biased region" description="Basic and acidic residues" evidence="1">
    <location>
        <begin position="98"/>
        <end position="107"/>
    </location>
</feature>
<protein>
    <submittedName>
        <fullName evidence="2">Uncharacterized protein</fullName>
    </submittedName>
</protein>
<dbReference type="Proteomes" id="UP001499854">
    <property type="component" value="Unassembled WGS sequence"/>
</dbReference>
<reference evidence="2 3" key="1">
    <citation type="journal article" date="2019" name="Int. J. Syst. Evol. Microbiol.">
        <title>The Global Catalogue of Microorganisms (GCM) 10K type strain sequencing project: providing services to taxonomists for standard genome sequencing and annotation.</title>
        <authorList>
            <consortium name="The Broad Institute Genomics Platform"/>
            <consortium name="The Broad Institute Genome Sequencing Center for Infectious Disease"/>
            <person name="Wu L."/>
            <person name="Ma J."/>
        </authorList>
    </citation>
    <scope>NUCLEOTIDE SEQUENCE [LARGE SCALE GENOMIC DNA]</scope>
    <source>
        <strain evidence="2 3">JCM 16013</strain>
    </source>
</reference>
<gene>
    <name evidence="2" type="ORF">GCM10009838_62180</name>
</gene>
<evidence type="ECO:0000313" key="3">
    <source>
        <dbReference type="Proteomes" id="UP001499854"/>
    </source>
</evidence>
<evidence type="ECO:0000256" key="1">
    <source>
        <dbReference type="SAM" id="MobiDB-lite"/>
    </source>
</evidence>